<protein>
    <submittedName>
        <fullName evidence="1">Uncharacterized protein</fullName>
    </submittedName>
</protein>
<reference evidence="1 2" key="1">
    <citation type="submission" date="2013-01" db="EMBL/GenBank/DDBJ databases">
        <authorList>
            <person name="Harkins D.M."/>
            <person name="Durkin A.S."/>
            <person name="Brinkac L.M."/>
            <person name="Haft D.H."/>
            <person name="Selengut J.D."/>
            <person name="Sanka R."/>
            <person name="DePew J."/>
            <person name="Purushe J."/>
            <person name="Picardeau M."/>
            <person name="Werts C."/>
            <person name="Goarant C."/>
            <person name="Vinetz J.M."/>
            <person name="Sutton G.G."/>
            <person name="Nierman W.C."/>
            <person name="Fouts D.E."/>
        </authorList>
    </citation>
    <scope>NUCLEOTIDE SEQUENCE [LARGE SCALE GENOMIC DNA]</scope>
    <source>
        <strain evidence="1 2">200701203</strain>
    </source>
</reference>
<evidence type="ECO:0000313" key="1">
    <source>
        <dbReference type="EMBL" id="EMF98833.1"/>
    </source>
</evidence>
<organism evidence="1 2">
    <name type="scientific">Leptospira borgpetersenii str. 200701203</name>
    <dbReference type="NCBI Taxonomy" id="1193007"/>
    <lineage>
        <taxon>Bacteria</taxon>
        <taxon>Pseudomonadati</taxon>
        <taxon>Spirochaetota</taxon>
        <taxon>Spirochaetia</taxon>
        <taxon>Leptospirales</taxon>
        <taxon>Leptospiraceae</taxon>
        <taxon>Leptospira</taxon>
    </lineage>
</organism>
<name>M3GVF9_LEPBO</name>
<accession>M3GVF9</accession>
<proteinExistence type="predicted"/>
<comment type="caution">
    <text evidence="1">The sequence shown here is derived from an EMBL/GenBank/DDBJ whole genome shotgun (WGS) entry which is preliminary data.</text>
</comment>
<dbReference type="AlphaFoldDB" id="M3GVF9"/>
<dbReference type="EMBL" id="AKWO02000078">
    <property type="protein sequence ID" value="EMF98833.1"/>
    <property type="molecule type" value="Genomic_DNA"/>
</dbReference>
<evidence type="ECO:0000313" key="2">
    <source>
        <dbReference type="Proteomes" id="UP000011783"/>
    </source>
</evidence>
<dbReference type="Proteomes" id="UP000011783">
    <property type="component" value="Unassembled WGS sequence"/>
</dbReference>
<sequence>MREIAFEERTNAVRLFSFNKFRDSSSFKNRLISLMSASSPMSFFQKKIQFLEYNP</sequence>
<dbReference type="BioCyc" id="LBOR1193007:G11KN-633-MONOMER"/>
<gene>
    <name evidence="1" type="ORF">LEP1GSC123_3039</name>
</gene>